<feature type="compositionally biased region" description="Acidic residues" evidence="1">
    <location>
        <begin position="16"/>
        <end position="28"/>
    </location>
</feature>
<dbReference type="InterPro" id="IPR039665">
    <property type="entry name" value="PH_APBB1IP"/>
</dbReference>
<dbReference type="SUPFAM" id="SSF50729">
    <property type="entry name" value="PH domain-like"/>
    <property type="match status" value="1"/>
</dbReference>
<feature type="compositionally biased region" description="Basic and acidic residues" evidence="1">
    <location>
        <begin position="77"/>
        <end position="97"/>
    </location>
</feature>
<dbReference type="InterPro" id="IPR011993">
    <property type="entry name" value="PH-like_dom_sf"/>
</dbReference>
<protein>
    <submittedName>
        <fullName evidence="5">Amyloid beta A4 precursor protein-binding family B member 1-interacting protein-like</fullName>
    </submittedName>
</protein>
<name>A0ABM1FAA0_PRICU</name>
<feature type="domain" description="PH" evidence="2">
    <location>
        <begin position="383"/>
        <end position="492"/>
    </location>
</feature>
<dbReference type="Gene3D" id="3.10.20.90">
    <property type="entry name" value="Phosphatidylinositol 3-kinase Catalytic Subunit, Chain A, domain 1"/>
    <property type="match status" value="1"/>
</dbReference>
<evidence type="ECO:0000313" key="4">
    <source>
        <dbReference type="Proteomes" id="UP000695022"/>
    </source>
</evidence>
<dbReference type="PANTHER" id="PTHR11243:SF23">
    <property type="entry name" value="LD06925P"/>
    <property type="match status" value="1"/>
</dbReference>
<dbReference type="PROSITE" id="PS50200">
    <property type="entry name" value="RA"/>
    <property type="match status" value="1"/>
</dbReference>
<dbReference type="GeneID" id="106821191"/>
<evidence type="ECO:0000313" key="5">
    <source>
        <dbReference type="RefSeq" id="XP_014681371.1"/>
    </source>
</evidence>
<feature type="region of interest" description="Disordered" evidence="1">
    <location>
        <begin position="132"/>
        <end position="226"/>
    </location>
</feature>
<accession>A0ABM1FAA0</accession>
<dbReference type="InterPro" id="IPR029071">
    <property type="entry name" value="Ubiquitin-like_domsf"/>
</dbReference>
<dbReference type="RefSeq" id="XP_014681371.1">
    <property type="nucleotide sequence ID" value="XM_014825885.1"/>
</dbReference>
<feature type="domain" description="Ras-associating" evidence="3">
    <location>
        <begin position="249"/>
        <end position="337"/>
    </location>
</feature>
<dbReference type="Gene3D" id="2.30.29.30">
    <property type="entry name" value="Pleckstrin-homology domain (PH domain)/Phosphotyrosine-binding domain (PTB)"/>
    <property type="match status" value="1"/>
</dbReference>
<dbReference type="InterPro" id="IPR001849">
    <property type="entry name" value="PH_domain"/>
</dbReference>
<dbReference type="Proteomes" id="UP000695022">
    <property type="component" value="Unplaced"/>
</dbReference>
<dbReference type="PANTHER" id="PTHR11243">
    <property type="entry name" value="GROWTH FACTOR RECEPTOR-BOUND PROTEIN"/>
    <property type="match status" value="1"/>
</dbReference>
<evidence type="ECO:0000256" key="1">
    <source>
        <dbReference type="SAM" id="MobiDB-lite"/>
    </source>
</evidence>
<feature type="region of interest" description="Disordered" evidence="1">
    <location>
        <begin position="1"/>
        <end position="36"/>
    </location>
</feature>
<feature type="compositionally biased region" description="Polar residues" evidence="1">
    <location>
        <begin position="193"/>
        <end position="203"/>
    </location>
</feature>
<gene>
    <name evidence="5" type="primary">LOC106821191</name>
</gene>
<dbReference type="InterPro" id="IPR039664">
    <property type="entry name" value="GRB/APBB1IP"/>
</dbReference>
<reference evidence="5" key="1">
    <citation type="submission" date="2025-08" db="UniProtKB">
        <authorList>
            <consortium name="RefSeq"/>
        </authorList>
    </citation>
    <scope>IDENTIFICATION</scope>
</reference>
<feature type="region of interest" description="Disordered" evidence="1">
    <location>
        <begin position="49"/>
        <end position="97"/>
    </location>
</feature>
<proteinExistence type="predicted"/>
<sequence>MAGTSSLEDLASFSDAEADSDVESDGSDEATKILGDMLGELETLQMELGEEQGYSQSLKSAEPSDLRDRSSAPGKAADGRRAEPPLETYRKSKSHDDSALDLDELLGELCMLENVLSRNSVLDLSKLSCDDTPPLAAAPPPPRKPAAEPQQQHDPAGHAASNATREAPPAGSPPPPATDDADNDSAFCDYESLPSSESCTSTAQRDEPIATATTTTTTTTPAALPLSDEEVKAQRIRVALDKIREANVRKLYVKVFAVDGSTKSLLVDERQCAGEVCAILADKFHVPLTPRWCLVEVLPPLHVERTYEDHESVVRNLVRWPRSAAATHRLVFAERDDKYDLFANPQRYLLTASSSELGREMSDAKKRRLVEEFFGGSGGEPRVPDADGTLHLKVDGKKAWKRHHFVLRASGLYYVPKGKANNLKHLVCLAKLDSLDVYGSLDWRKKYRAPTEFGFALKHPQIMKAGKHVKYLCADDERARARWMMAIRVAKFGRQLHDNWQRLQRTIASDAAEAWSGGDGGSTFLPSLNGSSSSGSLPGINVVGLR</sequence>
<evidence type="ECO:0000259" key="2">
    <source>
        <dbReference type="PROSITE" id="PS50003"/>
    </source>
</evidence>
<dbReference type="Pfam" id="PF21989">
    <property type="entry name" value="RA_2"/>
    <property type="match status" value="1"/>
</dbReference>
<dbReference type="SUPFAM" id="SSF54236">
    <property type="entry name" value="Ubiquitin-like"/>
    <property type="match status" value="1"/>
</dbReference>
<evidence type="ECO:0000259" key="3">
    <source>
        <dbReference type="PROSITE" id="PS50200"/>
    </source>
</evidence>
<dbReference type="PROSITE" id="PS50003">
    <property type="entry name" value="PH_DOMAIN"/>
    <property type="match status" value="1"/>
</dbReference>
<dbReference type="CDD" id="cd01259">
    <property type="entry name" value="PH_APBB1IP"/>
    <property type="match status" value="1"/>
</dbReference>
<dbReference type="SMART" id="SM00314">
    <property type="entry name" value="RA"/>
    <property type="match status" value="1"/>
</dbReference>
<dbReference type="InterPro" id="IPR000159">
    <property type="entry name" value="RA_dom"/>
</dbReference>
<dbReference type="SMART" id="SM00233">
    <property type="entry name" value="PH"/>
    <property type="match status" value="1"/>
</dbReference>
<organism evidence="4 5">
    <name type="scientific">Priapulus caudatus</name>
    <name type="common">Priapulid worm</name>
    <dbReference type="NCBI Taxonomy" id="37621"/>
    <lineage>
        <taxon>Eukaryota</taxon>
        <taxon>Metazoa</taxon>
        <taxon>Ecdysozoa</taxon>
        <taxon>Scalidophora</taxon>
        <taxon>Priapulida</taxon>
        <taxon>Priapulimorpha</taxon>
        <taxon>Priapulimorphida</taxon>
        <taxon>Priapulidae</taxon>
        <taxon>Priapulus</taxon>
    </lineage>
</organism>
<dbReference type="Pfam" id="PF00169">
    <property type="entry name" value="PH"/>
    <property type="match status" value="1"/>
</dbReference>
<keyword evidence="4" id="KW-1185">Reference proteome</keyword>
<feature type="compositionally biased region" description="Low complexity" evidence="1">
    <location>
        <begin position="210"/>
        <end position="223"/>
    </location>
</feature>